<accession>A0A7C2B787</accession>
<dbReference type="AlphaFoldDB" id="A0A7C2B787"/>
<keyword evidence="6" id="KW-0472">Membrane</keyword>
<proteinExistence type="predicted"/>
<keyword evidence="3" id="KW-1003">Cell membrane</keyword>
<reference evidence="7" key="1">
    <citation type="journal article" date="2020" name="mSystems">
        <title>Genome- and Community-Level Interaction Insights into Carbon Utilization and Element Cycling Functions of Hydrothermarchaeota in Hydrothermal Sediment.</title>
        <authorList>
            <person name="Zhou Z."/>
            <person name="Liu Y."/>
            <person name="Xu W."/>
            <person name="Pan J."/>
            <person name="Luo Z.H."/>
            <person name="Li M."/>
        </authorList>
    </citation>
    <scope>NUCLEOTIDE SEQUENCE [LARGE SCALE GENOMIC DNA]</scope>
    <source>
        <strain evidence="7">SpSt-222</strain>
    </source>
</reference>
<dbReference type="PANTHER" id="PTHR23517">
    <property type="entry name" value="RESISTANCE PROTEIN MDTM, PUTATIVE-RELATED-RELATED"/>
    <property type="match status" value="1"/>
</dbReference>
<comment type="caution">
    <text evidence="7">The sequence shown here is derived from an EMBL/GenBank/DDBJ whole genome shotgun (WGS) entry which is preliminary data.</text>
</comment>
<keyword evidence="2" id="KW-0813">Transport</keyword>
<name>A0A7C2B787_THERO</name>
<organism evidence="7">
    <name type="scientific">Thermomicrobium roseum</name>
    <dbReference type="NCBI Taxonomy" id="500"/>
    <lineage>
        <taxon>Bacteria</taxon>
        <taxon>Pseudomonadati</taxon>
        <taxon>Thermomicrobiota</taxon>
        <taxon>Thermomicrobia</taxon>
        <taxon>Thermomicrobiales</taxon>
        <taxon>Thermomicrobiaceae</taxon>
        <taxon>Thermomicrobium</taxon>
    </lineage>
</organism>
<evidence type="ECO:0000256" key="6">
    <source>
        <dbReference type="ARBA" id="ARBA00023136"/>
    </source>
</evidence>
<dbReference type="InterPro" id="IPR050171">
    <property type="entry name" value="MFS_Transporters"/>
</dbReference>
<evidence type="ECO:0000256" key="3">
    <source>
        <dbReference type="ARBA" id="ARBA00022475"/>
    </source>
</evidence>
<dbReference type="PANTHER" id="PTHR23517:SF2">
    <property type="entry name" value="MULTIDRUG RESISTANCE PROTEIN MDTH"/>
    <property type="match status" value="1"/>
</dbReference>
<protein>
    <submittedName>
        <fullName evidence="7">MFS transporter</fullName>
    </submittedName>
</protein>
<dbReference type="EMBL" id="DSJL01000011">
    <property type="protein sequence ID" value="HEF65221.1"/>
    <property type="molecule type" value="Genomic_DNA"/>
</dbReference>
<evidence type="ECO:0000313" key="7">
    <source>
        <dbReference type="EMBL" id="HEF65221.1"/>
    </source>
</evidence>
<evidence type="ECO:0000256" key="4">
    <source>
        <dbReference type="ARBA" id="ARBA00022692"/>
    </source>
</evidence>
<evidence type="ECO:0000256" key="2">
    <source>
        <dbReference type="ARBA" id="ARBA00022448"/>
    </source>
</evidence>
<evidence type="ECO:0000256" key="1">
    <source>
        <dbReference type="ARBA" id="ARBA00004651"/>
    </source>
</evidence>
<sequence length="399" mass="42327">MGGDSPLNSTAARATAWRLFAGSLLNEGAVGFFFTLWPLYIASLGASPPEIGLVIGISGILRLLFLLPSSWLVDRSSLRLLVAGMRGLAALGFLLCAAVREWWQLFPGLIAVNAGVIAFPALSTLIAGLGREGEERTRYFTLIYTVAPSIATIVTPAAAGWLAERWGLRATLIAAGLTTAAAALVFATVRIPPHAAVTRGRGSYRELLTERPILLAAGLMVATIGGMMLGWVLAPNYLQDVHGISLERIGWLGSIAALGSTLLSLGVSRIRWLGDPFNTLLIATAAVAGGFTLLLLGSDFRIFLVAYLLRGGFLVAWSAFYAVFGLVTREHLRSRVFALAEILGGLGTTVAPFLAGPLYELDARLPLALGLGWSVLLVIATRTVRNIIAQRQSAAVPVR</sequence>
<gene>
    <name evidence="7" type="ORF">ENP47_06465</name>
</gene>
<keyword evidence="4" id="KW-0812">Transmembrane</keyword>
<dbReference type="InterPro" id="IPR036259">
    <property type="entry name" value="MFS_trans_sf"/>
</dbReference>
<dbReference type="InterPro" id="IPR011701">
    <property type="entry name" value="MFS"/>
</dbReference>
<dbReference type="Pfam" id="PF07690">
    <property type="entry name" value="MFS_1"/>
    <property type="match status" value="1"/>
</dbReference>
<dbReference type="GO" id="GO:0005886">
    <property type="term" value="C:plasma membrane"/>
    <property type="evidence" value="ECO:0007669"/>
    <property type="project" value="UniProtKB-SubCell"/>
</dbReference>
<evidence type="ECO:0000256" key="5">
    <source>
        <dbReference type="ARBA" id="ARBA00022989"/>
    </source>
</evidence>
<keyword evidence="5" id="KW-1133">Transmembrane helix</keyword>
<comment type="subcellular location">
    <subcellularLocation>
        <location evidence="1">Cell membrane</location>
        <topology evidence="1">Multi-pass membrane protein</topology>
    </subcellularLocation>
</comment>
<dbReference type="Gene3D" id="1.20.1250.20">
    <property type="entry name" value="MFS general substrate transporter like domains"/>
    <property type="match status" value="1"/>
</dbReference>
<dbReference type="SUPFAM" id="SSF103473">
    <property type="entry name" value="MFS general substrate transporter"/>
    <property type="match status" value="1"/>
</dbReference>
<dbReference type="GO" id="GO:0022857">
    <property type="term" value="F:transmembrane transporter activity"/>
    <property type="evidence" value="ECO:0007669"/>
    <property type="project" value="InterPro"/>
</dbReference>